<accession>A0A4S4LRD9</accession>
<keyword evidence="2" id="KW-1185">Reference proteome</keyword>
<gene>
    <name evidence="1" type="ORF">EUX98_g9543</name>
</gene>
<dbReference type="Proteomes" id="UP000308730">
    <property type="component" value="Unassembled WGS sequence"/>
</dbReference>
<evidence type="ECO:0000313" key="1">
    <source>
        <dbReference type="EMBL" id="THH14924.1"/>
    </source>
</evidence>
<reference evidence="1 2" key="1">
    <citation type="submission" date="2019-02" db="EMBL/GenBank/DDBJ databases">
        <title>Genome sequencing of the rare red list fungi Antrodiella citrinella (Flaviporus citrinellus).</title>
        <authorList>
            <person name="Buettner E."/>
            <person name="Kellner H."/>
        </authorList>
    </citation>
    <scope>NUCLEOTIDE SEQUENCE [LARGE SCALE GENOMIC DNA]</scope>
    <source>
        <strain evidence="1 2">DSM 108506</strain>
    </source>
</reference>
<proteinExistence type="predicted"/>
<evidence type="ECO:0000313" key="2">
    <source>
        <dbReference type="Proteomes" id="UP000308730"/>
    </source>
</evidence>
<protein>
    <submittedName>
        <fullName evidence="1">Uncharacterized protein</fullName>
    </submittedName>
</protein>
<sequence>MFFKFEKLQGSDVRRWAFFHLSTFTLLGRISPLKVPDEALAAGLAHMTTGASTPVVDEPLALLALTNWLRQTAKADEVAGWIQTALQDSHDTRQDIHHGGGDRECVEVSLILYLAARLEKQPLADVLDFVGDVPPSWASNPAFFAGLVEANDDYTSSRIPPLSERSRWTTFPIAAPDESGLSTARGQAMYCLSVKYVSNLLLALLDVGDDRRVWLAILHDSSHDMEKASFPYTRHPNADFPDLLAKTSGVALDNLRIVRVLVTGNSAFIRNLHLHNALDSDELTHPAAILRLDGHRIQETLEKVDLSNILPQPKELEKMLMSMD</sequence>
<name>A0A4S4LRD9_9APHY</name>
<organism evidence="1 2">
    <name type="scientific">Antrodiella citrinella</name>
    <dbReference type="NCBI Taxonomy" id="2447956"/>
    <lineage>
        <taxon>Eukaryota</taxon>
        <taxon>Fungi</taxon>
        <taxon>Dikarya</taxon>
        <taxon>Basidiomycota</taxon>
        <taxon>Agaricomycotina</taxon>
        <taxon>Agaricomycetes</taxon>
        <taxon>Polyporales</taxon>
        <taxon>Steccherinaceae</taxon>
        <taxon>Antrodiella</taxon>
    </lineage>
</organism>
<dbReference type="EMBL" id="SGPM01000877">
    <property type="protein sequence ID" value="THH14924.1"/>
    <property type="molecule type" value="Genomic_DNA"/>
</dbReference>
<comment type="caution">
    <text evidence="1">The sequence shown here is derived from an EMBL/GenBank/DDBJ whole genome shotgun (WGS) entry which is preliminary data.</text>
</comment>
<dbReference type="OrthoDB" id="2393824at2759"/>
<dbReference type="AlphaFoldDB" id="A0A4S4LRD9"/>